<dbReference type="Proteomes" id="UP000268094">
    <property type="component" value="Unassembled WGS sequence"/>
</dbReference>
<keyword evidence="8" id="KW-1185">Reference proteome</keyword>
<feature type="region of interest" description="Disordered" evidence="5">
    <location>
        <begin position="1"/>
        <end position="38"/>
    </location>
</feature>
<dbReference type="InterPro" id="IPR050301">
    <property type="entry name" value="NTE"/>
</dbReference>
<accession>A0A3A8JL64</accession>
<keyword evidence="3" id="KW-0443">Lipid metabolism</keyword>
<dbReference type="GO" id="GO:0016042">
    <property type="term" value="P:lipid catabolic process"/>
    <property type="evidence" value="ECO:0007669"/>
    <property type="project" value="UniProtKB-KW"/>
</dbReference>
<evidence type="ECO:0000313" key="8">
    <source>
        <dbReference type="Proteomes" id="UP000268094"/>
    </source>
</evidence>
<dbReference type="PROSITE" id="PS51635">
    <property type="entry name" value="PNPLA"/>
    <property type="match status" value="1"/>
</dbReference>
<evidence type="ECO:0000256" key="4">
    <source>
        <dbReference type="PROSITE-ProRule" id="PRU01161"/>
    </source>
</evidence>
<dbReference type="GO" id="GO:0016787">
    <property type="term" value="F:hydrolase activity"/>
    <property type="evidence" value="ECO:0007669"/>
    <property type="project" value="UniProtKB-KW"/>
</dbReference>
<dbReference type="InterPro" id="IPR016035">
    <property type="entry name" value="Acyl_Trfase/lysoPLipase"/>
</dbReference>
<dbReference type="EMBL" id="RAVZ01000023">
    <property type="protein sequence ID" value="RKG92560.1"/>
    <property type="molecule type" value="Genomic_DNA"/>
</dbReference>
<dbReference type="PANTHER" id="PTHR14226:SF29">
    <property type="entry name" value="NEUROPATHY TARGET ESTERASE SWS"/>
    <property type="match status" value="1"/>
</dbReference>
<feature type="short sequence motif" description="GXSXG" evidence="4">
    <location>
        <begin position="108"/>
        <end position="112"/>
    </location>
</feature>
<keyword evidence="2" id="KW-0442">Lipid degradation</keyword>
<dbReference type="InterPro" id="IPR002641">
    <property type="entry name" value="PNPLA_dom"/>
</dbReference>
<gene>
    <name evidence="7" type="ORF">D7V88_05710</name>
</gene>
<dbReference type="SUPFAM" id="SSF52151">
    <property type="entry name" value="FabD/lysophospholipase-like"/>
    <property type="match status" value="1"/>
</dbReference>
<keyword evidence="1" id="KW-0378">Hydrolase</keyword>
<protein>
    <recommendedName>
        <fullName evidence="6">PNPLA domain-containing protein</fullName>
    </recommendedName>
</protein>
<proteinExistence type="predicted"/>
<dbReference type="PANTHER" id="PTHR14226">
    <property type="entry name" value="NEUROPATHY TARGET ESTERASE/SWISS CHEESE D.MELANOGASTER"/>
    <property type="match status" value="1"/>
</dbReference>
<sequence length="341" mass="35326">MQARPGWIRMPLKEGDRPGGPSRAATPGERERGRVPGLPAGGCMGRRLGVVLLALMVGFGAVSCRRGVRGAPSRTCVVLSVGGTKGLAHVGALDALVARGIPIDCVVGNSMGAVVGGLYAAEPRGHLRERYRAFFADYEQETRKTTAARGAVGAAVGLLAVLVSGGALAPAVAAGALGAAGGAATVPRLSHGRFTQVLERFYAGAQVEDLPVPFVTFHQAPTDQGLRLITVTHGPLSEAVAASAANPLLFEDATLERIDPGADRVSATPIHDACQQFPGARLIAINVTGEPAFYRGDLDCDVREIRVDVPAPPVEAFTGRGPAFEAAYDAGRDAVMRARLD</sequence>
<evidence type="ECO:0000313" key="7">
    <source>
        <dbReference type="EMBL" id="RKG92560.1"/>
    </source>
</evidence>
<name>A0A3A8JL64_9BACT</name>
<dbReference type="AlphaFoldDB" id="A0A3A8JL64"/>
<organism evidence="7 8">
    <name type="scientific">Corallococcus terminator</name>
    <dbReference type="NCBI Taxonomy" id="2316733"/>
    <lineage>
        <taxon>Bacteria</taxon>
        <taxon>Pseudomonadati</taxon>
        <taxon>Myxococcota</taxon>
        <taxon>Myxococcia</taxon>
        <taxon>Myxococcales</taxon>
        <taxon>Cystobacterineae</taxon>
        <taxon>Myxococcaceae</taxon>
        <taxon>Corallococcus</taxon>
    </lineage>
</organism>
<evidence type="ECO:0000256" key="1">
    <source>
        <dbReference type="ARBA" id="ARBA00022801"/>
    </source>
</evidence>
<comment type="caution">
    <text evidence="7">The sequence shown here is derived from an EMBL/GenBank/DDBJ whole genome shotgun (WGS) entry which is preliminary data.</text>
</comment>
<evidence type="ECO:0000259" key="6">
    <source>
        <dbReference type="PROSITE" id="PS51635"/>
    </source>
</evidence>
<evidence type="ECO:0000256" key="5">
    <source>
        <dbReference type="SAM" id="MobiDB-lite"/>
    </source>
</evidence>
<dbReference type="Pfam" id="PF01734">
    <property type="entry name" value="Patatin"/>
    <property type="match status" value="1"/>
</dbReference>
<comment type="caution">
    <text evidence="4">Lacks conserved residue(s) required for the propagation of feature annotation.</text>
</comment>
<dbReference type="Gene3D" id="3.40.1090.10">
    <property type="entry name" value="Cytosolic phospholipase A2 catalytic domain"/>
    <property type="match status" value="1"/>
</dbReference>
<evidence type="ECO:0000256" key="3">
    <source>
        <dbReference type="ARBA" id="ARBA00023098"/>
    </source>
</evidence>
<reference evidence="8" key="1">
    <citation type="submission" date="2018-09" db="EMBL/GenBank/DDBJ databases">
        <authorList>
            <person name="Livingstone P.G."/>
            <person name="Whitworth D.E."/>
        </authorList>
    </citation>
    <scope>NUCLEOTIDE SEQUENCE [LARGE SCALE GENOMIC DNA]</scope>
    <source>
        <strain evidence="8">CA054A</strain>
    </source>
</reference>
<feature type="domain" description="PNPLA" evidence="6">
    <location>
        <begin position="77"/>
        <end position="274"/>
    </location>
</feature>
<evidence type="ECO:0000256" key="2">
    <source>
        <dbReference type="ARBA" id="ARBA00022963"/>
    </source>
</evidence>